<dbReference type="Proteomes" id="UP000198619">
    <property type="component" value="Unassembled WGS sequence"/>
</dbReference>
<feature type="transmembrane region" description="Helical" evidence="11">
    <location>
        <begin position="59"/>
        <end position="77"/>
    </location>
</feature>
<dbReference type="InterPro" id="IPR017850">
    <property type="entry name" value="Alkaline_phosphatase_core_sf"/>
</dbReference>
<gene>
    <name evidence="13" type="ORF">SAMN04488528_100315</name>
</gene>
<evidence type="ECO:0000256" key="5">
    <source>
        <dbReference type="ARBA" id="ARBA00022692"/>
    </source>
</evidence>
<dbReference type="PANTHER" id="PTHR47371">
    <property type="entry name" value="LIPOTEICHOIC ACID SYNTHASE"/>
    <property type="match status" value="1"/>
</dbReference>
<feature type="binding site" evidence="10">
    <location>
        <position position="271"/>
    </location>
    <ligand>
        <name>Mn(2+)</name>
        <dbReference type="ChEBI" id="CHEBI:29035"/>
    </ligand>
</feature>
<dbReference type="EMBL" id="FOKI01000003">
    <property type="protein sequence ID" value="SFA79610.1"/>
    <property type="molecule type" value="Genomic_DNA"/>
</dbReference>
<feature type="active site" evidence="8">
    <location>
        <position position="313"/>
    </location>
</feature>
<dbReference type="OrthoDB" id="5901192at2"/>
<reference evidence="13 14" key="1">
    <citation type="submission" date="2016-10" db="EMBL/GenBank/DDBJ databases">
        <authorList>
            <person name="de Groot N.N."/>
        </authorList>
    </citation>
    <scope>NUCLEOTIDE SEQUENCE [LARGE SCALE GENOMIC DNA]</scope>
    <source>
        <strain evidence="13 14">DSM 12271</strain>
    </source>
</reference>
<evidence type="ECO:0000256" key="1">
    <source>
        <dbReference type="ARBA" id="ARBA00004651"/>
    </source>
</evidence>
<keyword evidence="9" id="KW-0479">Metal-binding</keyword>
<keyword evidence="7 11" id="KW-0472">Membrane</keyword>
<dbReference type="CDD" id="cd16015">
    <property type="entry name" value="LTA_synthase"/>
    <property type="match status" value="1"/>
</dbReference>
<accession>A0A1I0VUN0</accession>
<keyword evidence="14" id="KW-1185">Reference proteome</keyword>
<feature type="transmembrane region" description="Helical" evidence="11">
    <location>
        <begin position="83"/>
        <end position="101"/>
    </location>
</feature>
<keyword evidence="6 11" id="KW-1133">Transmembrane helix</keyword>
<evidence type="ECO:0000256" key="11">
    <source>
        <dbReference type="SAM" id="Phobius"/>
    </source>
</evidence>
<feature type="transmembrane region" description="Helical" evidence="11">
    <location>
        <begin position="136"/>
        <end position="156"/>
    </location>
</feature>
<evidence type="ECO:0000256" key="8">
    <source>
        <dbReference type="PIRSR" id="PIRSR005091-1"/>
    </source>
</evidence>
<sequence length="613" mass="71441">MDKIKNTLSNSLNLIKYDILFWVITLSLLVKQLVFIKLCVCNYYSWKYIFSNFILNPEILIYLSYTIILTSICFLFSKRARVWYLILLDLIISLLIIWGFLKFRMSTSYFSVLISYGTLPLNVLKDILSYFRAKDLILLFDILILCPFFLFFNGAYKTCKKSICSFLIMIMFCSGYLGFVYFKVDIKEHTKCGQHLYYNDWTDVNRNYSLGIIGHDLVKWFGYVKDSYHLEPKETEEINDVFKEKHHNDIEEKNQYFGMFQSKNIIFLQLESFEPFVLNQKVNGQELTPNLNKIMNNSIYFPNIYPNNNFGVSSDCDFLINTGLYPSRVGQTFYDFPRNQYPNALPKLLKSYGYYTASYHCDNGYSWNAYENLIKFGFDEINESSDFVKKEQIGMGVVDHEFLPQVAEKVSKLPTPFFATAVTVSGHSPFSIPDEHKELNLPSDLNNTLMGDFFQTTRYTDKAIGDFIENLNKLNLLDNTVLFIYGDHGGIHKYHKDKIKEMSCSEPWWFGPEQIPLIVYNKNLNAEINNTFGGQIDFYPTLSYLLGIDNDFLQYTLGKNLFNTDKNYVNVNGIIYGDSNEDIQNNEDHILKINQLILKGNYLENKVAKPRSN</sequence>
<dbReference type="InterPro" id="IPR050448">
    <property type="entry name" value="OpgB/LTA_synthase_biosynth"/>
</dbReference>
<keyword evidence="9" id="KW-0464">Manganese</keyword>
<evidence type="ECO:0000256" key="3">
    <source>
        <dbReference type="ARBA" id="ARBA00009983"/>
    </source>
</evidence>
<dbReference type="InterPro" id="IPR000917">
    <property type="entry name" value="Sulfatase_N"/>
</dbReference>
<proteinExistence type="inferred from homology"/>
<dbReference type="Gene3D" id="3.40.720.10">
    <property type="entry name" value="Alkaline Phosphatase, subunit A"/>
    <property type="match status" value="1"/>
</dbReference>
<evidence type="ECO:0000256" key="2">
    <source>
        <dbReference type="ARBA" id="ARBA00004936"/>
    </source>
</evidence>
<dbReference type="PANTHER" id="PTHR47371:SF3">
    <property type="entry name" value="PHOSPHOGLYCEROL TRANSFERASE I"/>
    <property type="match status" value="1"/>
</dbReference>
<dbReference type="Gene3D" id="3.30.1120.170">
    <property type="match status" value="1"/>
</dbReference>
<feature type="domain" description="Sulfatase N-terminal" evidence="12">
    <location>
        <begin position="263"/>
        <end position="548"/>
    </location>
</feature>
<dbReference type="SUPFAM" id="SSF53649">
    <property type="entry name" value="Alkaline phosphatase-like"/>
    <property type="match status" value="1"/>
</dbReference>
<evidence type="ECO:0000259" key="12">
    <source>
        <dbReference type="Pfam" id="PF00884"/>
    </source>
</evidence>
<evidence type="ECO:0000256" key="4">
    <source>
        <dbReference type="ARBA" id="ARBA00022475"/>
    </source>
</evidence>
<evidence type="ECO:0000256" key="6">
    <source>
        <dbReference type="ARBA" id="ARBA00022989"/>
    </source>
</evidence>
<protein>
    <submittedName>
        <fullName evidence="13">Uncharacterized sulfatase</fullName>
    </submittedName>
</protein>
<evidence type="ECO:0000256" key="7">
    <source>
        <dbReference type="ARBA" id="ARBA00023136"/>
    </source>
</evidence>
<comment type="subcellular location">
    <subcellularLocation>
        <location evidence="1">Cell membrane</location>
        <topology evidence="1">Multi-pass membrane protein</topology>
    </subcellularLocation>
</comment>
<name>A0A1I0VUN0_9CLOT</name>
<evidence type="ECO:0000256" key="9">
    <source>
        <dbReference type="PIRSR" id="PIRSR005091-2"/>
    </source>
</evidence>
<dbReference type="GO" id="GO:0046872">
    <property type="term" value="F:metal ion binding"/>
    <property type="evidence" value="ECO:0007669"/>
    <property type="project" value="UniProtKB-KW"/>
</dbReference>
<dbReference type="AlphaFoldDB" id="A0A1I0VUN0"/>
<feature type="binding site" evidence="10">
    <location>
        <position position="488"/>
    </location>
    <ligand>
        <name>Mn(2+)</name>
        <dbReference type="ChEBI" id="CHEBI:29035"/>
    </ligand>
</feature>
<feature type="transmembrane region" description="Helical" evidence="11">
    <location>
        <begin position="19"/>
        <end position="38"/>
    </location>
</feature>
<comment type="similarity">
    <text evidence="3">Belongs to the LTA synthase family.</text>
</comment>
<dbReference type="Pfam" id="PF00884">
    <property type="entry name" value="Sulfatase"/>
    <property type="match status" value="1"/>
</dbReference>
<evidence type="ECO:0000313" key="13">
    <source>
        <dbReference type="EMBL" id="SFA79610.1"/>
    </source>
</evidence>
<dbReference type="STRING" id="84698.SAMN04488528_100315"/>
<comment type="pathway">
    <text evidence="2">Cell wall biogenesis; lipoteichoic acid biosynthesis.</text>
</comment>
<feature type="binding site" evidence="10">
    <location>
        <position position="487"/>
    </location>
    <ligand>
        <name>Mn(2+)</name>
        <dbReference type="ChEBI" id="CHEBI:29035"/>
    </ligand>
</feature>
<dbReference type="GO" id="GO:0005886">
    <property type="term" value="C:plasma membrane"/>
    <property type="evidence" value="ECO:0007669"/>
    <property type="project" value="UniProtKB-SubCell"/>
</dbReference>
<feature type="transmembrane region" description="Helical" evidence="11">
    <location>
        <begin position="163"/>
        <end position="182"/>
    </location>
</feature>
<evidence type="ECO:0000313" key="14">
    <source>
        <dbReference type="Proteomes" id="UP000198619"/>
    </source>
</evidence>
<organism evidence="13 14">
    <name type="scientific">Clostridium frigidicarnis</name>
    <dbReference type="NCBI Taxonomy" id="84698"/>
    <lineage>
        <taxon>Bacteria</taxon>
        <taxon>Bacillati</taxon>
        <taxon>Bacillota</taxon>
        <taxon>Clostridia</taxon>
        <taxon>Eubacteriales</taxon>
        <taxon>Clostridiaceae</taxon>
        <taxon>Clostridium</taxon>
    </lineage>
</organism>
<keyword evidence="5 11" id="KW-0812">Transmembrane</keyword>
<evidence type="ECO:0000256" key="10">
    <source>
        <dbReference type="PIRSR" id="PIRSR005091-3"/>
    </source>
</evidence>
<dbReference type="PIRSF" id="PIRSF005091">
    <property type="entry name" value="Mmb_sulf_HI1246"/>
    <property type="match status" value="1"/>
</dbReference>
<feature type="binding site" evidence="9">
    <location>
        <position position="427"/>
    </location>
    <ligand>
        <name>substrate</name>
    </ligand>
</feature>
<keyword evidence="4" id="KW-1003">Cell membrane</keyword>
<dbReference type="InterPro" id="IPR012160">
    <property type="entry name" value="LtaS-like"/>
</dbReference>